<evidence type="ECO:0000256" key="5">
    <source>
        <dbReference type="ARBA" id="ARBA00022989"/>
    </source>
</evidence>
<evidence type="ECO:0000256" key="4">
    <source>
        <dbReference type="ARBA" id="ARBA00022692"/>
    </source>
</evidence>
<dbReference type="InParanoid" id="A0A1C4ZV46"/>
<keyword evidence="6 7" id="KW-0472">Membrane</keyword>
<evidence type="ECO:0000256" key="1">
    <source>
        <dbReference type="ARBA" id="ARBA00004651"/>
    </source>
</evidence>
<dbReference type="InterPro" id="IPR024962">
    <property type="entry name" value="YukD-like"/>
</dbReference>
<keyword evidence="5 7" id="KW-1133">Transmembrane helix</keyword>
<name>A0A1C4ZV46_MICEC</name>
<feature type="transmembrane region" description="Helical" evidence="7">
    <location>
        <begin position="303"/>
        <end position="324"/>
    </location>
</feature>
<evidence type="ECO:0000313" key="9">
    <source>
        <dbReference type="EMBL" id="SCF36833.1"/>
    </source>
</evidence>
<accession>A0A1C4ZV46</accession>
<feature type="transmembrane region" description="Helical" evidence="7">
    <location>
        <begin position="224"/>
        <end position="246"/>
    </location>
</feature>
<sequence>MANRFTRVTVVADGRSLDVSLPAARPLVEVLPQLCDLLSLAPQATGRWTLSTPASGGLDPRRSLDEAGVVDAQTLYLTPPEQAALPPFVDDVVDEVQSTVDGDGSEWSGAARAAGCAALAGVVVLVLTYVLATTTAPQTGTTTAPQTAVALAVVAVAAALIGRLLRDSGGHLLVAAAVPAWALALTTAARLAGWDTPAQVTVGVVGAGAGTALLALTGDRWYGVAAGGVTLASFGVAGTALLTAGLDPARAAAVGAVLAVFAVGLAPQLALDSSRLVELLRMQEESRWVGRHLVEAAVRRGEAVLRGTVTGIAGAAAGTALVLLTGDVPSGVLLGGVLGLVFALRSRIFTRRGQVVPMLVVPVVVATVLLVDGVGLLTSAGPGRVWLLVAGGAAAVAVLLRAGRPRLDDVAAARTRQLLDLVEVVAVVSLVPLVIAVFGGFAWAAG</sequence>
<feature type="transmembrane region" description="Helical" evidence="7">
    <location>
        <begin position="198"/>
        <end position="217"/>
    </location>
</feature>
<dbReference type="Proteomes" id="UP000198253">
    <property type="component" value="Chromosome I"/>
</dbReference>
<dbReference type="InterPro" id="IPR044049">
    <property type="entry name" value="EccD_transm"/>
</dbReference>
<keyword evidence="10" id="KW-1185">Reference proteome</keyword>
<dbReference type="EMBL" id="LT607413">
    <property type="protein sequence ID" value="SCF36833.1"/>
    <property type="molecule type" value="Genomic_DNA"/>
</dbReference>
<dbReference type="RefSeq" id="WP_088984450.1">
    <property type="nucleotide sequence ID" value="NZ_LT607413.1"/>
</dbReference>
<gene>
    <name evidence="9" type="ORF">GA0070618_5829</name>
</gene>
<dbReference type="AlphaFoldDB" id="A0A1C4ZV46"/>
<dbReference type="OrthoDB" id="3326149at2"/>
<feature type="transmembrane region" description="Helical" evidence="7">
    <location>
        <begin position="252"/>
        <end position="271"/>
    </location>
</feature>
<feature type="transmembrane region" description="Helical" evidence="7">
    <location>
        <begin position="144"/>
        <end position="165"/>
    </location>
</feature>
<dbReference type="Gene3D" id="3.10.20.90">
    <property type="entry name" value="Phosphatidylinositol 3-kinase Catalytic Subunit, Chain A, domain 1"/>
    <property type="match status" value="1"/>
</dbReference>
<evidence type="ECO:0000256" key="7">
    <source>
        <dbReference type="SAM" id="Phobius"/>
    </source>
</evidence>
<protein>
    <submittedName>
        <fullName evidence="9">Type VII secretion integral membrane protein EccD</fullName>
    </submittedName>
</protein>
<feature type="transmembrane region" description="Helical" evidence="7">
    <location>
        <begin position="172"/>
        <end position="192"/>
    </location>
</feature>
<keyword evidence="4 7" id="KW-0812">Transmembrane</keyword>
<feature type="transmembrane region" description="Helical" evidence="7">
    <location>
        <begin position="330"/>
        <end position="348"/>
    </location>
</feature>
<evidence type="ECO:0000256" key="3">
    <source>
        <dbReference type="ARBA" id="ARBA00022475"/>
    </source>
</evidence>
<evidence type="ECO:0000256" key="2">
    <source>
        <dbReference type="ARBA" id="ARBA00006162"/>
    </source>
</evidence>
<comment type="subcellular location">
    <subcellularLocation>
        <location evidence="1">Cell membrane</location>
        <topology evidence="1">Multi-pass membrane protein</topology>
    </subcellularLocation>
</comment>
<organism evidence="9 10">
    <name type="scientific">Micromonospora echinospora</name>
    <name type="common">Micromonospora purpurea</name>
    <dbReference type="NCBI Taxonomy" id="1877"/>
    <lineage>
        <taxon>Bacteria</taxon>
        <taxon>Bacillati</taxon>
        <taxon>Actinomycetota</taxon>
        <taxon>Actinomycetes</taxon>
        <taxon>Micromonosporales</taxon>
        <taxon>Micromonosporaceae</taxon>
        <taxon>Micromonospora</taxon>
    </lineage>
</organism>
<feature type="transmembrane region" description="Helical" evidence="7">
    <location>
        <begin position="383"/>
        <end position="400"/>
    </location>
</feature>
<evidence type="ECO:0000313" key="10">
    <source>
        <dbReference type="Proteomes" id="UP000198253"/>
    </source>
</evidence>
<feature type="transmembrane region" description="Helical" evidence="7">
    <location>
        <begin position="113"/>
        <end position="132"/>
    </location>
</feature>
<reference evidence="10" key="1">
    <citation type="submission" date="2016-06" db="EMBL/GenBank/DDBJ databases">
        <authorList>
            <person name="Varghese N."/>
            <person name="Submissions Spin"/>
        </authorList>
    </citation>
    <scope>NUCLEOTIDE SEQUENCE [LARGE SCALE GENOMIC DNA]</scope>
    <source>
        <strain evidence="10">DSM 43816</strain>
    </source>
</reference>
<comment type="similarity">
    <text evidence="2">Belongs to the EccD/Snm4 family.</text>
</comment>
<evidence type="ECO:0000259" key="8">
    <source>
        <dbReference type="Pfam" id="PF19053"/>
    </source>
</evidence>
<feature type="domain" description="EccD-like transmembrane" evidence="8">
    <location>
        <begin position="116"/>
        <end position="445"/>
    </location>
</feature>
<evidence type="ECO:0000256" key="6">
    <source>
        <dbReference type="ARBA" id="ARBA00023136"/>
    </source>
</evidence>
<feature type="transmembrane region" description="Helical" evidence="7">
    <location>
        <begin position="355"/>
        <end position="377"/>
    </location>
</feature>
<keyword evidence="3" id="KW-1003">Cell membrane</keyword>
<proteinExistence type="inferred from homology"/>
<dbReference type="NCBIfam" id="TIGR03920">
    <property type="entry name" value="T7SS_EccD"/>
    <property type="match status" value="1"/>
</dbReference>
<dbReference type="GO" id="GO:0005886">
    <property type="term" value="C:plasma membrane"/>
    <property type="evidence" value="ECO:0007669"/>
    <property type="project" value="UniProtKB-SubCell"/>
</dbReference>
<dbReference type="InterPro" id="IPR006707">
    <property type="entry name" value="T7SS_EccD"/>
</dbReference>
<dbReference type="Pfam" id="PF08817">
    <property type="entry name" value="YukD"/>
    <property type="match status" value="1"/>
</dbReference>
<dbReference type="Pfam" id="PF19053">
    <property type="entry name" value="EccD"/>
    <property type="match status" value="1"/>
</dbReference>
<feature type="transmembrane region" description="Helical" evidence="7">
    <location>
        <begin position="421"/>
        <end position="445"/>
    </location>
</feature>